<evidence type="ECO:0000313" key="2">
    <source>
        <dbReference type="Proteomes" id="UP000198859"/>
    </source>
</evidence>
<proteinExistence type="predicted"/>
<gene>
    <name evidence="1" type="ORF">SAMN04488570_3783</name>
</gene>
<dbReference type="EMBL" id="LT629757">
    <property type="protein sequence ID" value="SDT18738.1"/>
    <property type="molecule type" value="Genomic_DNA"/>
</dbReference>
<sequence length="308" mass="34131">MEDLTRDDWLARAEAHARRVDTWVVPHLERRRRGEKHPVHDFLFGYYSQSPAAFRRWHPGFGVRLLDAPELADRKGYAATVGPDEADAAGVGGPGLSVTPEVLLSRLPLVEATRRLLVATAGRPPTLGCFGLHEWAMVHRLPADGVRHDWPLRLGGEGTDRVVESHRIGCSHFDAFRFFTDTARPLNTLSPGRDDREAHEQPGCLHAGMDLYKHAFRLTPLVPSELVADCFALAWEIRELDMRASPYDFAGLGLVPVRIETPAGKQEYAAAQRDFAERGAPLRARLVAACDDLLAHADALTPARRPAP</sequence>
<evidence type="ECO:0000313" key="1">
    <source>
        <dbReference type="EMBL" id="SDT18738.1"/>
    </source>
</evidence>
<reference evidence="2" key="1">
    <citation type="submission" date="2016-10" db="EMBL/GenBank/DDBJ databases">
        <authorList>
            <person name="Varghese N."/>
            <person name="Submissions S."/>
        </authorList>
    </citation>
    <scope>NUCLEOTIDE SEQUENCE [LARGE SCALE GENOMIC DNA]</scope>
    <source>
        <strain evidence="2">DSM 22127</strain>
    </source>
</reference>
<organism evidence="1 2">
    <name type="scientific">Nocardioides scoriae</name>
    <dbReference type="NCBI Taxonomy" id="642780"/>
    <lineage>
        <taxon>Bacteria</taxon>
        <taxon>Bacillati</taxon>
        <taxon>Actinomycetota</taxon>
        <taxon>Actinomycetes</taxon>
        <taxon>Propionibacteriales</taxon>
        <taxon>Nocardioidaceae</taxon>
        <taxon>Nocardioides</taxon>
    </lineage>
</organism>
<dbReference type="STRING" id="642780.SAMN04488570_3783"/>
<dbReference type="AlphaFoldDB" id="A0A1H1YB27"/>
<evidence type="ECO:0008006" key="3">
    <source>
        <dbReference type="Google" id="ProtNLM"/>
    </source>
</evidence>
<dbReference type="OrthoDB" id="9790578at2"/>
<name>A0A1H1YB27_9ACTN</name>
<dbReference type="RefSeq" id="WP_091732969.1">
    <property type="nucleotide sequence ID" value="NZ_LT629757.1"/>
</dbReference>
<protein>
    <recommendedName>
        <fullName evidence="3">3-methyladenine DNA glycosylase</fullName>
    </recommendedName>
</protein>
<dbReference type="Proteomes" id="UP000198859">
    <property type="component" value="Chromosome I"/>
</dbReference>
<accession>A0A1H1YB27</accession>
<keyword evidence="2" id="KW-1185">Reference proteome</keyword>